<dbReference type="PANTHER" id="PTHR43464:SF19">
    <property type="entry name" value="UBIQUINONE BIOSYNTHESIS O-METHYLTRANSFERASE, MITOCHONDRIAL"/>
    <property type="match status" value="1"/>
</dbReference>
<dbReference type="InterPro" id="IPR029063">
    <property type="entry name" value="SAM-dependent_MTases_sf"/>
</dbReference>
<dbReference type="OrthoDB" id="9811589at2"/>
<protein>
    <submittedName>
        <fullName evidence="5">Class I SAM-dependent methyltransferase</fullName>
    </submittedName>
</protein>
<gene>
    <name evidence="5" type="ORF">EPD60_15850</name>
</gene>
<feature type="domain" description="Methyltransferase" evidence="4">
    <location>
        <begin position="51"/>
        <end position="142"/>
    </location>
</feature>
<sequence length="249" mass="29412">MAGTAEREWYRDWFNSDYYHKLYFERDEREAEAFLERLIGHLQPAPGATALDVACGKGRHSRFLAARGFDVTGIDISAESIAYARQFENEHLNFAVHDMRLPYRVRYFDYAFNFFTSFGYFATRREHDAALRTMAHSIRPRGTLLIDYLNVHWVEERLVHNEKKTVGDTQYEIHRWHDEHYFYKKIIVTDPAMDRPLVHTEKVAKFSLGDFTEMLAFQGMQIQEVFGDYSLGHYDVRRCPRLIVLARPV</sequence>
<evidence type="ECO:0000256" key="3">
    <source>
        <dbReference type="ARBA" id="ARBA00022691"/>
    </source>
</evidence>
<evidence type="ECO:0000256" key="1">
    <source>
        <dbReference type="ARBA" id="ARBA00022603"/>
    </source>
</evidence>
<dbReference type="CDD" id="cd02440">
    <property type="entry name" value="AdoMet_MTases"/>
    <property type="match status" value="1"/>
</dbReference>
<proteinExistence type="predicted"/>
<dbReference type="EMBL" id="SJZI01000052">
    <property type="protein sequence ID" value="TCJ12029.1"/>
    <property type="molecule type" value="Genomic_DNA"/>
</dbReference>
<dbReference type="Proteomes" id="UP000295334">
    <property type="component" value="Unassembled WGS sequence"/>
</dbReference>
<name>A0A4R1B844_9BACT</name>
<dbReference type="InterPro" id="IPR041698">
    <property type="entry name" value="Methyltransf_25"/>
</dbReference>
<dbReference type="RefSeq" id="WP_131450506.1">
    <property type="nucleotide sequence ID" value="NZ_SJZI01000052.1"/>
</dbReference>
<dbReference type="PANTHER" id="PTHR43464">
    <property type="entry name" value="METHYLTRANSFERASE"/>
    <property type="match status" value="1"/>
</dbReference>
<keyword evidence="6" id="KW-1185">Reference proteome</keyword>
<keyword evidence="2 5" id="KW-0808">Transferase</keyword>
<organism evidence="5 6">
    <name type="scientific">Flaviaesturariibacter flavus</name>
    <dbReference type="NCBI Taxonomy" id="2502780"/>
    <lineage>
        <taxon>Bacteria</taxon>
        <taxon>Pseudomonadati</taxon>
        <taxon>Bacteroidota</taxon>
        <taxon>Chitinophagia</taxon>
        <taxon>Chitinophagales</taxon>
        <taxon>Chitinophagaceae</taxon>
        <taxon>Flaviaestuariibacter</taxon>
    </lineage>
</organism>
<dbReference type="SUPFAM" id="SSF53335">
    <property type="entry name" value="S-adenosyl-L-methionine-dependent methyltransferases"/>
    <property type="match status" value="1"/>
</dbReference>
<dbReference type="GO" id="GO:0008168">
    <property type="term" value="F:methyltransferase activity"/>
    <property type="evidence" value="ECO:0007669"/>
    <property type="project" value="UniProtKB-KW"/>
</dbReference>
<dbReference type="Pfam" id="PF13649">
    <property type="entry name" value="Methyltransf_25"/>
    <property type="match status" value="1"/>
</dbReference>
<dbReference type="GO" id="GO:0032259">
    <property type="term" value="P:methylation"/>
    <property type="evidence" value="ECO:0007669"/>
    <property type="project" value="UniProtKB-KW"/>
</dbReference>
<evidence type="ECO:0000313" key="5">
    <source>
        <dbReference type="EMBL" id="TCJ12029.1"/>
    </source>
</evidence>
<comment type="caution">
    <text evidence="5">The sequence shown here is derived from an EMBL/GenBank/DDBJ whole genome shotgun (WGS) entry which is preliminary data.</text>
</comment>
<keyword evidence="3" id="KW-0949">S-adenosyl-L-methionine</keyword>
<evidence type="ECO:0000259" key="4">
    <source>
        <dbReference type="Pfam" id="PF13649"/>
    </source>
</evidence>
<keyword evidence="1 5" id="KW-0489">Methyltransferase</keyword>
<reference evidence="5 6" key="1">
    <citation type="submission" date="2019-03" db="EMBL/GenBank/DDBJ databases">
        <authorList>
            <person name="Kim M.K.M."/>
        </authorList>
    </citation>
    <scope>NUCLEOTIDE SEQUENCE [LARGE SCALE GENOMIC DNA]</scope>
    <source>
        <strain evidence="5 6">17J68-12</strain>
    </source>
</reference>
<accession>A0A4R1B844</accession>
<evidence type="ECO:0000256" key="2">
    <source>
        <dbReference type="ARBA" id="ARBA00022679"/>
    </source>
</evidence>
<dbReference type="Gene3D" id="3.40.50.150">
    <property type="entry name" value="Vaccinia Virus protein VP39"/>
    <property type="match status" value="1"/>
</dbReference>
<dbReference type="Gene3D" id="2.20.25.110">
    <property type="entry name" value="S-adenosyl-L-methionine-dependent methyltransferases"/>
    <property type="match status" value="1"/>
</dbReference>
<evidence type="ECO:0000313" key="6">
    <source>
        <dbReference type="Proteomes" id="UP000295334"/>
    </source>
</evidence>
<dbReference type="AlphaFoldDB" id="A0A4R1B844"/>